<dbReference type="EMBL" id="CM007372">
    <property type="protein sequence ID" value="OIW00874.1"/>
    <property type="molecule type" value="Genomic_DNA"/>
</dbReference>
<evidence type="ECO:0000313" key="2">
    <source>
        <dbReference type="Proteomes" id="UP000188354"/>
    </source>
</evidence>
<evidence type="ECO:0000313" key="1">
    <source>
        <dbReference type="EMBL" id="OIW00874.1"/>
    </source>
</evidence>
<dbReference type="AlphaFoldDB" id="A0A1J7H308"/>
<keyword evidence="2" id="KW-1185">Reference proteome</keyword>
<gene>
    <name evidence="1" type="ORF">TanjilG_12815</name>
</gene>
<dbReference type="Proteomes" id="UP000188354">
    <property type="component" value="Chromosome LG12"/>
</dbReference>
<dbReference type="Gramene" id="OIW00874">
    <property type="protein sequence ID" value="OIW00874"/>
    <property type="gene ID" value="TanjilG_12815"/>
</dbReference>
<name>A0A1J7H308_LUPAN</name>
<reference evidence="1 2" key="1">
    <citation type="journal article" date="2017" name="Plant Biotechnol. J.">
        <title>A comprehensive draft genome sequence for lupin (Lupinus angustifolius), an emerging health food: insights into plant-microbe interactions and legume evolution.</title>
        <authorList>
            <person name="Hane J.K."/>
            <person name="Ming Y."/>
            <person name="Kamphuis L.G."/>
            <person name="Nelson M.N."/>
            <person name="Garg G."/>
            <person name="Atkins C.A."/>
            <person name="Bayer P.E."/>
            <person name="Bravo A."/>
            <person name="Bringans S."/>
            <person name="Cannon S."/>
            <person name="Edwards D."/>
            <person name="Foley R."/>
            <person name="Gao L.L."/>
            <person name="Harrison M.J."/>
            <person name="Huang W."/>
            <person name="Hurgobin B."/>
            <person name="Li S."/>
            <person name="Liu C.W."/>
            <person name="McGrath A."/>
            <person name="Morahan G."/>
            <person name="Murray J."/>
            <person name="Weller J."/>
            <person name="Jian J."/>
            <person name="Singh K.B."/>
        </authorList>
    </citation>
    <scope>NUCLEOTIDE SEQUENCE [LARGE SCALE GENOMIC DNA]</scope>
    <source>
        <strain evidence="2">cv. Tanjil</strain>
        <tissue evidence="1">Whole plant</tissue>
    </source>
</reference>
<proteinExistence type="predicted"/>
<accession>A0A1J7H308</accession>
<organism evidence="1 2">
    <name type="scientific">Lupinus angustifolius</name>
    <name type="common">Narrow-leaved blue lupine</name>
    <dbReference type="NCBI Taxonomy" id="3871"/>
    <lineage>
        <taxon>Eukaryota</taxon>
        <taxon>Viridiplantae</taxon>
        <taxon>Streptophyta</taxon>
        <taxon>Embryophyta</taxon>
        <taxon>Tracheophyta</taxon>
        <taxon>Spermatophyta</taxon>
        <taxon>Magnoliopsida</taxon>
        <taxon>eudicotyledons</taxon>
        <taxon>Gunneridae</taxon>
        <taxon>Pentapetalae</taxon>
        <taxon>rosids</taxon>
        <taxon>fabids</taxon>
        <taxon>Fabales</taxon>
        <taxon>Fabaceae</taxon>
        <taxon>Papilionoideae</taxon>
        <taxon>50 kb inversion clade</taxon>
        <taxon>genistoids sensu lato</taxon>
        <taxon>core genistoids</taxon>
        <taxon>Genisteae</taxon>
        <taxon>Lupinus</taxon>
    </lineage>
</organism>
<protein>
    <submittedName>
        <fullName evidence="1">Uncharacterized protein</fullName>
    </submittedName>
</protein>
<sequence>MVEDKRLGGVACEVVVPGCRTKGIELRNHHRAPLVHGCGQRVGFVQMFLSISPPRPLGAAPLPTVPPSQMVYGGETKLMSELSPLPPLFFMSSLARAAELQLLSSPFLLLAVLGISFGEDRNFPFL</sequence>